<name>A0ABR9HBL5_9ACTN</name>
<protein>
    <submittedName>
        <fullName evidence="3">Zn-finger nucleic acid-binding protein</fullName>
    </submittedName>
</protein>
<comment type="caution">
    <text evidence="3">The sequence shown here is derived from an EMBL/GenBank/DDBJ whole genome shotgun (WGS) entry which is preliminary data.</text>
</comment>
<reference evidence="3 4" key="1">
    <citation type="submission" date="2020-10" db="EMBL/GenBank/DDBJ databases">
        <title>Sequencing the genomes of 1000 actinobacteria strains.</title>
        <authorList>
            <person name="Klenk H.-P."/>
        </authorList>
    </citation>
    <scope>NUCLEOTIDE SEQUENCE [LARGE SCALE GENOMIC DNA]</scope>
    <source>
        <strain evidence="3 4">DSM 45157</strain>
    </source>
</reference>
<feature type="region of interest" description="Disordered" evidence="1">
    <location>
        <begin position="42"/>
        <end position="122"/>
    </location>
</feature>
<evidence type="ECO:0000313" key="4">
    <source>
        <dbReference type="Proteomes" id="UP000598217"/>
    </source>
</evidence>
<dbReference type="RefSeq" id="WP_191268555.1">
    <property type="nucleotide sequence ID" value="NZ_BMXJ01000002.1"/>
</dbReference>
<sequence length="122" mass="13750">MTCPKCQSQMRTFDRQGVHIDRCDGCQGIFLDRGELERLVAAEQQHYGAAPPPDPQAPPSYPGQQPGYPGRKPAYPGSPAGYGGYRDSPPAYRDSPRAYRGYQDSPRPYRQRRKGFLEQLFD</sequence>
<dbReference type="EMBL" id="JADBDY010000001">
    <property type="protein sequence ID" value="MBE1456417.1"/>
    <property type="molecule type" value="Genomic_DNA"/>
</dbReference>
<gene>
    <name evidence="3" type="ORF">H4W79_000631</name>
</gene>
<organism evidence="3 4">
    <name type="scientific">Nocardiopsis terrae</name>
    <dbReference type="NCBI Taxonomy" id="372655"/>
    <lineage>
        <taxon>Bacteria</taxon>
        <taxon>Bacillati</taxon>
        <taxon>Actinomycetota</taxon>
        <taxon>Actinomycetes</taxon>
        <taxon>Streptosporangiales</taxon>
        <taxon>Nocardiopsidaceae</taxon>
        <taxon>Nocardiopsis</taxon>
    </lineage>
</organism>
<dbReference type="InterPro" id="IPR027392">
    <property type="entry name" value="TF_Znf"/>
</dbReference>
<evidence type="ECO:0000259" key="2">
    <source>
        <dbReference type="Pfam" id="PF13453"/>
    </source>
</evidence>
<evidence type="ECO:0000256" key="1">
    <source>
        <dbReference type="SAM" id="MobiDB-lite"/>
    </source>
</evidence>
<feature type="domain" description="Transcription factor zinc-finger" evidence="2">
    <location>
        <begin position="2"/>
        <end position="41"/>
    </location>
</feature>
<accession>A0ABR9HBL5</accession>
<evidence type="ECO:0000313" key="3">
    <source>
        <dbReference type="EMBL" id="MBE1456417.1"/>
    </source>
</evidence>
<dbReference type="Proteomes" id="UP000598217">
    <property type="component" value="Unassembled WGS sequence"/>
</dbReference>
<dbReference type="Pfam" id="PF13453">
    <property type="entry name" value="Zn_ribbon_TFIIB"/>
    <property type="match status" value="1"/>
</dbReference>
<feature type="compositionally biased region" description="Pro residues" evidence="1">
    <location>
        <begin position="50"/>
        <end position="61"/>
    </location>
</feature>
<feature type="compositionally biased region" description="Low complexity" evidence="1">
    <location>
        <begin position="62"/>
        <end position="79"/>
    </location>
</feature>
<keyword evidence="4" id="KW-1185">Reference proteome</keyword>
<proteinExistence type="predicted"/>